<organism evidence="1 2">
    <name type="scientific">Escherichia coli MS 85-1</name>
    <dbReference type="NCBI Taxonomy" id="679202"/>
    <lineage>
        <taxon>Bacteria</taxon>
        <taxon>Pseudomonadati</taxon>
        <taxon>Pseudomonadota</taxon>
        <taxon>Gammaproteobacteria</taxon>
        <taxon>Enterobacterales</taxon>
        <taxon>Enterobacteriaceae</taxon>
        <taxon>Escherichia</taxon>
    </lineage>
</organism>
<dbReference type="EMBL" id="ADWQ01000002">
    <property type="protein sequence ID" value="EFU37277.1"/>
    <property type="molecule type" value="Genomic_DNA"/>
</dbReference>
<accession>A0AAN3MDH0</accession>
<proteinExistence type="predicted"/>
<name>A0AAN3MDH0_ECOLX</name>
<dbReference type="Proteomes" id="UP000005056">
    <property type="component" value="Unassembled WGS sequence"/>
</dbReference>
<gene>
    <name evidence="1" type="ORF">HMPREF9350_00581</name>
</gene>
<protein>
    <submittedName>
        <fullName evidence="1">Uncharacterized protein</fullName>
    </submittedName>
</protein>
<dbReference type="AlphaFoldDB" id="A0AAN3MDH0"/>
<evidence type="ECO:0000313" key="1">
    <source>
        <dbReference type="EMBL" id="EFU37277.1"/>
    </source>
</evidence>
<reference evidence="1 2" key="1">
    <citation type="submission" date="2010-09" db="EMBL/GenBank/DDBJ databases">
        <authorList>
            <person name="Weinstock G."/>
            <person name="Sodergren E."/>
            <person name="Clifton S."/>
            <person name="Fulton L."/>
            <person name="Fulton B."/>
            <person name="Courtney L."/>
            <person name="Fronick C."/>
            <person name="Harrison M."/>
            <person name="Strong C."/>
            <person name="Farmer C."/>
            <person name="Delahaunty K."/>
            <person name="Markovic C."/>
            <person name="Hall O."/>
            <person name="Minx P."/>
            <person name="Tomlinson C."/>
            <person name="Mitreva M."/>
            <person name="Hou S."/>
            <person name="Chen J."/>
            <person name="Wollam A."/>
            <person name="Pepin K.H."/>
            <person name="Johnson M."/>
            <person name="Bhonagiri V."/>
            <person name="Zhang X."/>
            <person name="Suruliraj S."/>
            <person name="Warren W."/>
            <person name="Chinwalla A."/>
            <person name="Mardis E.R."/>
            <person name="Wilson R.K."/>
        </authorList>
    </citation>
    <scope>NUCLEOTIDE SEQUENCE [LARGE SCALE GENOMIC DNA]</scope>
    <source>
        <strain evidence="1 2">MS 85-1</strain>
    </source>
</reference>
<evidence type="ECO:0000313" key="2">
    <source>
        <dbReference type="Proteomes" id="UP000005056"/>
    </source>
</evidence>
<comment type="caution">
    <text evidence="1">The sequence shown here is derived from an EMBL/GenBank/DDBJ whole genome shotgun (WGS) entry which is preliminary data.</text>
</comment>
<sequence>MSDAARAPYPTYGSVSLVVLVRREQRRIRHTANVGCGASALSDLRFAISRRPDKTRIASHQAHCQCRMRRERLIRPTVRYLW</sequence>